<evidence type="ECO:0000256" key="12">
    <source>
        <dbReference type="ARBA" id="ARBA00023303"/>
    </source>
</evidence>
<reference evidence="18" key="1">
    <citation type="submission" date="2013-01" db="EMBL/GenBank/DDBJ databases">
        <title>Draft Genome Sequence of a Mulberry Tree, Morus notabilis C.K. Schneid.</title>
        <authorList>
            <person name="He N."/>
            <person name="Zhao S."/>
        </authorList>
    </citation>
    <scope>NUCLEOTIDE SEQUENCE</scope>
</reference>
<evidence type="ECO:0000256" key="6">
    <source>
        <dbReference type="ARBA" id="ARBA00022989"/>
    </source>
</evidence>
<dbReference type="InterPro" id="IPR001638">
    <property type="entry name" value="Solute-binding_3/MltF_N"/>
</dbReference>
<evidence type="ECO:0000256" key="8">
    <source>
        <dbReference type="ARBA" id="ARBA00023136"/>
    </source>
</evidence>
<comment type="similarity">
    <text evidence="2 13">Belongs to the glutamate-gated ion channel (TC 1.A.10.1) family.</text>
</comment>
<gene>
    <name evidence="17" type="ORF">L484_009557</name>
</gene>
<dbReference type="SUPFAM" id="SSF53850">
    <property type="entry name" value="Periplasmic binding protein-like II"/>
    <property type="match status" value="1"/>
</dbReference>
<evidence type="ECO:0000256" key="4">
    <source>
        <dbReference type="ARBA" id="ARBA00022692"/>
    </source>
</evidence>
<protein>
    <recommendedName>
        <fullName evidence="13">Glutamate receptor</fullName>
    </recommendedName>
</protein>
<dbReference type="InterPro" id="IPR001828">
    <property type="entry name" value="ANF_lig-bd_rcpt"/>
</dbReference>
<evidence type="ECO:0000256" key="14">
    <source>
        <dbReference type="PIRSR" id="PIRSR037090-50"/>
    </source>
</evidence>
<evidence type="ECO:0000313" key="18">
    <source>
        <dbReference type="Proteomes" id="UP000030645"/>
    </source>
</evidence>
<dbReference type="InterPro" id="IPR028082">
    <property type="entry name" value="Peripla_BP_I"/>
</dbReference>
<feature type="domain" description="Ionotropic glutamate receptor C-terminal" evidence="16">
    <location>
        <begin position="456"/>
        <end position="790"/>
    </location>
</feature>
<dbReference type="InterPro" id="IPR044440">
    <property type="entry name" value="GABAb_receptor_plant_PBP1"/>
</dbReference>
<dbReference type="PIRSF" id="PIRSF037090">
    <property type="entry name" value="Iontro_Glu-like_rcpt_pln"/>
    <property type="match status" value="1"/>
</dbReference>
<dbReference type="FunFam" id="3.40.50.2300:FF:000188">
    <property type="entry name" value="Glutamate receptor"/>
    <property type="match status" value="1"/>
</dbReference>
<keyword evidence="7 13" id="KW-0406">Ion transport</keyword>
<dbReference type="EMBL" id="KE346315">
    <property type="protein sequence ID" value="EXC32857.1"/>
    <property type="molecule type" value="Genomic_DNA"/>
</dbReference>
<dbReference type="CDD" id="cd19990">
    <property type="entry name" value="PBP1_GABAb_receptor_plant"/>
    <property type="match status" value="1"/>
</dbReference>
<keyword evidence="3 13" id="KW-0813">Transport</keyword>
<dbReference type="PANTHER" id="PTHR18966">
    <property type="entry name" value="IONOTROPIC GLUTAMATE RECEPTOR"/>
    <property type="match status" value="1"/>
</dbReference>
<organism evidence="17 18">
    <name type="scientific">Morus notabilis</name>
    <dbReference type="NCBI Taxonomy" id="981085"/>
    <lineage>
        <taxon>Eukaryota</taxon>
        <taxon>Viridiplantae</taxon>
        <taxon>Streptophyta</taxon>
        <taxon>Embryophyta</taxon>
        <taxon>Tracheophyta</taxon>
        <taxon>Spermatophyta</taxon>
        <taxon>Magnoliopsida</taxon>
        <taxon>eudicotyledons</taxon>
        <taxon>Gunneridae</taxon>
        <taxon>Pentapetalae</taxon>
        <taxon>rosids</taxon>
        <taxon>fabids</taxon>
        <taxon>Rosales</taxon>
        <taxon>Moraceae</taxon>
        <taxon>Moreae</taxon>
        <taxon>Morus</taxon>
    </lineage>
</organism>
<evidence type="ECO:0000259" key="16">
    <source>
        <dbReference type="SMART" id="SM00079"/>
    </source>
</evidence>
<comment type="function">
    <text evidence="13">Glutamate-gated receptor that probably acts as non-selective cation channel.</text>
</comment>
<dbReference type="Gene3D" id="3.40.190.10">
    <property type="entry name" value="Periplasmic binding protein-like II"/>
    <property type="match status" value="3"/>
</dbReference>
<feature type="transmembrane region" description="Helical" evidence="15">
    <location>
        <begin position="576"/>
        <end position="594"/>
    </location>
</feature>
<proteinExistence type="inferred from homology"/>
<accession>W9SYA7</accession>
<keyword evidence="11 13" id="KW-1071">Ligand-gated ion channel</keyword>
<keyword evidence="10" id="KW-0325">Glycoprotein</keyword>
<dbReference type="GO" id="GO:0016020">
    <property type="term" value="C:membrane"/>
    <property type="evidence" value="ECO:0007669"/>
    <property type="project" value="UniProtKB-SubCell"/>
</dbReference>
<dbReference type="FunFam" id="3.40.190.10:FF:000054">
    <property type="entry name" value="Glutamate receptor"/>
    <property type="match status" value="1"/>
</dbReference>
<keyword evidence="18" id="KW-1185">Reference proteome</keyword>
<feature type="disulfide bond" evidence="14">
    <location>
        <begin position="738"/>
        <end position="793"/>
    </location>
</feature>
<keyword evidence="12 13" id="KW-0407">Ion channel</keyword>
<dbReference type="InterPro" id="IPR001320">
    <property type="entry name" value="Iontro_rcpt_C"/>
</dbReference>
<evidence type="ECO:0000256" key="11">
    <source>
        <dbReference type="ARBA" id="ARBA00023286"/>
    </source>
</evidence>
<evidence type="ECO:0000256" key="3">
    <source>
        <dbReference type="ARBA" id="ARBA00022448"/>
    </source>
</evidence>
<dbReference type="SMART" id="SM00079">
    <property type="entry name" value="PBPe"/>
    <property type="match status" value="1"/>
</dbReference>
<dbReference type="SUPFAM" id="SSF53822">
    <property type="entry name" value="Periplasmic binding protein-like I"/>
    <property type="match status" value="1"/>
</dbReference>
<dbReference type="eggNOG" id="KOG1052">
    <property type="taxonomic scope" value="Eukaryota"/>
</dbReference>
<dbReference type="Proteomes" id="UP000030645">
    <property type="component" value="Unassembled WGS sequence"/>
</dbReference>
<evidence type="ECO:0000256" key="1">
    <source>
        <dbReference type="ARBA" id="ARBA00004141"/>
    </source>
</evidence>
<dbReference type="AlphaFoldDB" id="W9SYA7"/>
<evidence type="ECO:0000256" key="15">
    <source>
        <dbReference type="SAM" id="Phobius"/>
    </source>
</evidence>
<name>W9SYA7_9ROSA</name>
<dbReference type="CDD" id="cd13686">
    <property type="entry name" value="GluR_Plant"/>
    <property type="match status" value="1"/>
</dbReference>
<dbReference type="InterPro" id="IPR017103">
    <property type="entry name" value="Iontropic_Glu_rcpt_pln"/>
</dbReference>
<keyword evidence="8 13" id="KW-0472">Membrane</keyword>
<evidence type="ECO:0000256" key="2">
    <source>
        <dbReference type="ARBA" id="ARBA00008685"/>
    </source>
</evidence>
<evidence type="ECO:0000256" key="13">
    <source>
        <dbReference type="PIRNR" id="PIRNR037090"/>
    </source>
</evidence>
<keyword evidence="4 15" id="KW-0812">Transmembrane</keyword>
<keyword evidence="9 13" id="KW-0675">Receptor</keyword>
<evidence type="ECO:0000256" key="5">
    <source>
        <dbReference type="ARBA" id="ARBA00022729"/>
    </source>
</evidence>
<dbReference type="GO" id="GO:0015276">
    <property type="term" value="F:ligand-gated monoatomic ion channel activity"/>
    <property type="evidence" value="ECO:0007669"/>
    <property type="project" value="InterPro"/>
</dbReference>
<evidence type="ECO:0000313" key="17">
    <source>
        <dbReference type="EMBL" id="EXC32857.1"/>
    </source>
</evidence>
<sequence length="895" mass="99622">MIVLDLVGSRSTSRAANIGKLADRCDPDTKQPIARIGGVIDYSTRMGKEQKIAMEMAVQDIYHSTCAKFDLLLQDSQGIPARAAASTIKLMRSKHVQAVIGTLTRQEAALVSELHNATETFPFMSLNSPATSTPQPLLFQSPTFFQMADDVVFQMQCVASIVGHFSWRKVTAIYENNNGFSNGSGVLTLLSDSLRLVNSEIEYHREFPSVSSLSDPEKAIEEELKKLESCSNRVFIVLQFSLQSAILLFEKAKQMGMMEKGNVWIVADDHITGLLHSVDSSVMHNLQGVIGLRTSFGDTSEAFKKFRNRFRRTFGLHYPNEESLSPSIFALRAYDAIRSISLAVGDSQNKNVTSRGLSKNLANVDFRGLSGLIKFRNGILSRTPAFEIINVIGKSHREIARWSSPHGLGKFVKHDEMKVETNNGAISEYEPIYWPGGLQTVPKGWSWSDVEKPLLRIGVPARGAFKQFVRVSYDQEKNETLVSGFSIEVFEQAVKLLRYKLNYVLIPFNGSYDDMVEQVYNKGFDAAVGDTDITPNRYQSVDFSQPYVSSGLEMVVPVEPDTKETWTFMKAFTGKMWLLLMFMHFIICSVVWLIENELVHNPEFRGLGVMIWFSVTVLFFAHKEQVKSNLARFVLAPWLVMLLVVMVGFQASLTSMMTVSHFKPSVVDIETLQRTNRSVGCNGNSFIVHYLNKVLKFKSENIVRVDSIDDYIEAFEKGDIAAAFLVAPHAKVFLTKYCKGYTKAGHSYKVGGFGFVFPQGSPLATDISEAVLKLTGSGQVEQLENAMLSTLHCSSSLQSEGGGSIGPEPFSALFKISGGAALFALTLIVLRGAVKKLSSLNIILLNKIFWRWTCTYLSQSSRRCRCQRSTSCFNQSECCTDHDIDHGSGSIIEVV</sequence>
<keyword evidence="14" id="KW-1015">Disulfide bond</keyword>
<keyword evidence="6 15" id="KW-1133">Transmembrane helix</keyword>
<dbReference type="InterPro" id="IPR015683">
    <property type="entry name" value="Ionotropic_Glu_rcpt"/>
</dbReference>
<feature type="transmembrane region" description="Helical" evidence="15">
    <location>
        <begin position="633"/>
        <end position="653"/>
    </location>
</feature>
<comment type="subcellular location">
    <subcellularLocation>
        <location evidence="1">Membrane</location>
        <topology evidence="1">Multi-pass membrane protein</topology>
    </subcellularLocation>
</comment>
<feature type="transmembrane region" description="Helical" evidence="15">
    <location>
        <begin position="606"/>
        <end position="621"/>
    </location>
</feature>
<dbReference type="Pfam" id="PF00060">
    <property type="entry name" value="Lig_chan"/>
    <property type="match status" value="1"/>
</dbReference>
<dbReference type="STRING" id="981085.W9SYA7"/>
<evidence type="ECO:0000256" key="9">
    <source>
        <dbReference type="ARBA" id="ARBA00023170"/>
    </source>
</evidence>
<dbReference type="Pfam" id="PF01094">
    <property type="entry name" value="ANF_receptor"/>
    <property type="match status" value="1"/>
</dbReference>
<dbReference type="Pfam" id="PF00497">
    <property type="entry name" value="SBP_bac_3"/>
    <property type="match status" value="1"/>
</dbReference>
<dbReference type="FunFam" id="1.10.287.70:FF:000172">
    <property type="entry name" value="Glutamate receptor"/>
    <property type="match status" value="1"/>
</dbReference>
<evidence type="ECO:0000256" key="10">
    <source>
        <dbReference type="ARBA" id="ARBA00023180"/>
    </source>
</evidence>
<dbReference type="Gene3D" id="3.40.50.2300">
    <property type="match status" value="3"/>
</dbReference>
<keyword evidence="5" id="KW-0732">Signal</keyword>
<evidence type="ECO:0000256" key="7">
    <source>
        <dbReference type="ARBA" id="ARBA00023065"/>
    </source>
</evidence>